<dbReference type="InterPro" id="IPR012840">
    <property type="entry name" value="NrdG2"/>
</dbReference>
<evidence type="ECO:0000256" key="1">
    <source>
        <dbReference type="ARBA" id="ARBA00001966"/>
    </source>
</evidence>
<keyword evidence="5" id="KW-0408">Iron</keyword>
<protein>
    <submittedName>
        <fullName evidence="8">Anaerobic ribonucleoside-triphosphate reductase activating protein</fullName>
    </submittedName>
</protein>
<evidence type="ECO:0000256" key="2">
    <source>
        <dbReference type="ARBA" id="ARBA00022485"/>
    </source>
</evidence>
<evidence type="ECO:0000313" key="8">
    <source>
        <dbReference type="EMBL" id="USR79307.1"/>
    </source>
</evidence>
<dbReference type="PANTHER" id="PTHR30352:SF13">
    <property type="entry name" value="GLYCYL-RADICAL ENZYME ACTIVATING ENZYME YJJW-RELATED"/>
    <property type="match status" value="1"/>
</dbReference>
<evidence type="ECO:0000256" key="3">
    <source>
        <dbReference type="ARBA" id="ARBA00022691"/>
    </source>
</evidence>
<gene>
    <name evidence="8" type="ORF">NG665_08020</name>
</gene>
<dbReference type="InterPro" id="IPR058240">
    <property type="entry name" value="rSAM_sf"/>
</dbReference>
<dbReference type="Proteomes" id="UP001056109">
    <property type="component" value="Chromosome"/>
</dbReference>
<dbReference type="CDD" id="cd01335">
    <property type="entry name" value="Radical_SAM"/>
    <property type="match status" value="1"/>
</dbReference>
<keyword evidence="3" id="KW-0949">S-adenosyl-L-methionine</keyword>
<dbReference type="EMBL" id="CP099547">
    <property type="protein sequence ID" value="USR79307.1"/>
    <property type="molecule type" value="Genomic_DNA"/>
</dbReference>
<dbReference type="PANTHER" id="PTHR30352">
    <property type="entry name" value="PYRUVATE FORMATE-LYASE-ACTIVATING ENZYME"/>
    <property type="match status" value="1"/>
</dbReference>
<dbReference type="InterPro" id="IPR007197">
    <property type="entry name" value="rSAM"/>
</dbReference>
<dbReference type="SFLD" id="SFLDS00029">
    <property type="entry name" value="Radical_SAM"/>
    <property type="match status" value="1"/>
</dbReference>
<dbReference type="InterPro" id="IPR013785">
    <property type="entry name" value="Aldolase_TIM"/>
</dbReference>
<evidence type="ECO:0000313" key="9">
    <source>
        <dbReference type="Proteomes" id="UP001056109"/>
    </source>
</evidence>
<dbReference type="Gene3D" id="3.20.20.70">
    <property type="entry name" value="Aldolase class I"/>
    <property type="match status" value="1"/>
</dbReference>
<accession>A0ABY5AGI9</accession>
<dbReference type="SFLD" id="SFLDG01094">
    <property type="entry name" value="Uncharacterised_Radical_SAM_Su"/>
    <property type="match status" value="1"/>
</dbReference>
<evidence type="ECO:0000259" key="7">
    <source>
        <dbReference type="PROSITE" id="PS51918"/>
    </source>
</evidence>
<evidence type="ECO:0000256" key="4">
    <source>
        <dbReference type="ARBA" id="ARBA00022723"/>
    </source>
</evidence>
<dbReference type="RefSeq" id="WP_252673181.1">
    <property type="nucleotide sequence ID" value="NZ_CP099547.1"/>
</dbReference>
<keyword evidence="4" id="KW-0479">Metal-binding</keyword>
<sequence>MSTPLASASDLAIAGYVPLSTIDWPGALCASVFLQGCPWRCVYCQNTELIDPRANGTVTWEEFDAFLQRRQGLLDGVVFSGGEATRQLALAPAIKHTRELGFAIGLHTAGAYPARFAHLLPDVDWVGLDIKALPDGYRPIIGADAGAKAWHCLDLLLAQVAERAGSERPLTYEVRTTIYPNSTVAHDLPRIVEELRTRGVENFALQEARERGTSPQFQKQARSWDLSAWQQTWTQLVAMVENAGFSTVAIRPA</sequence>
<feature type="domain" description="Radical SAM core" evidence="7">
    <location>
        <begin position="22"/>
        <end position="246"/>
    </location>
</feature>
<keyword evidence="6" id="KW-0411">Iron-sulfur</keyword>
<dbReference type="PROSITE" id="PS51918">
    <property type="entry name" value="RADICAL_SAM"/>
    <property type="match status" value="1"/>
</dbReference>
<reference evidence="8" key="1">
    <citation type="submission" date="2022-06" db="EMBL/GenBank/DDBJ databases">
        <title>Complete Genome Sequence of Arcanobacterium pinnipediorum strain DSM 28752 isolated from a harbour seal.</title>
        <authorList>
            <person name="Borowiak M."/>
            <person name="Kreitlow A."/>
            <person name="Alssahen M."/>
            <person name="Malorny B."/>
            <person name="Laemmler C."/>
            <person name="Prenger-Berninghoff E."/>
            <person name="Siebert U."/>
            <person name="Ploetz M."/>
            <person name="Abdulmawjood A."/>
        </authorList>
    </citation>
    <scope>NUCLEOTIDE SEQUENCE</scope>
    <source>
        <strain evidence="8">DSM 28752</strain>
    </source>
</reference>
<keyword evidence="2" id="KW-0004">4Fe-4S</keyword>
<keyword evidence="9" id="KW-1185">Reference proteome</keyword>
<dbReference type="InterPro" id="IPR034457">
    <property type="entry name" value="Organic_radical-activating"/>
</dbReference>
<dbReference type="Pfam" id="PF04055">
    <property type="entry name" value="Radical_SAM"/>
    <property type="match status" value="1"/>
</dbReference>
<name>A0ABY5AGI9_9ACTO</name>
<dbReference type="NCBIfam" id="TIGR02495">
    <property type="entry name" value="NrdG2"/>
    <property type="match status" value="1"/>
</dbReference>
<evidence type="ECO:0000256" key="5">
    <source>
        <dbReference type="ARBA" id="ARBA00023004"/>
    </source>
</evidence>
<evidence type="ECO:0000256" key="6">
    <source>
        <dbReference type="ARBA" id="ARBA00023014"/>
    </source>
</evidence>
<proteinExistence type="predicted"/>
<organism evidence="8 9">
    <name type="scientific">Arcanobacterium pinnipediorum</name>
    <dbReference type="NCBI Taxonomy" id="1503041"/>
    <lineage>
        <taxon>Bacteria</taxon>
        <taxon>Bacillati</taxon>
        <taxon>Actinomycetota</taxon>
        <taxon>Actinomycetes</taxon>
        <taxon>Actinomycetales</taxon>
        <taxon>Actinomycetaceae</taxon>
        <taxon>Arcanobacterium</taxon>
    </lineage>
</organism>
<dbReference type="SUPFAM" id="SSF102114">
    <property type="entry name" value="Radical SAM enzymes"/>
    <property type="match status" value="1"/>
</dbReference>
<comment type="cofactor">
    <cofactor evidence="1">
        <name>[4Fe-4S] cluster</name>
        <dbReference type="ChEBI" id="CHEBI:49883"/>
    </cofactor>
</comment>